<gene>
    <name evidence="2" type="ORF">EJB05_48515</name>
</gene>
<feature type="domain" description="F-box" evidence="1">
    <location>
        <begin position="3"/>
        <end position="42"/>
    </location>
</feature>
<dbReference type="OrthoDB" id="604413at2759"/>
<dbReference type="InterPro" id="IPR050796">
    <property type="entry name" value="SCF_F-box_component"/>
</dbReference>
<dbReference type="InterPro" id="IPR017451">
    <property type="entry name" value="F-box-assoc_interact_dom"/>
</dbReference>
<dbReference type="Gramene" id="TVU05356">
    <property type="protein sequence ID" value="TVU05356"/>
    <property type="gene ID" value="EJB05_48515"/>
</dbReference>
<keyword evidence="3" id="KW-1185">Reference proteome</keyword>
<proteinExistence type="predicted"/>
<reference evidence="2 3" key="1">
    <citation type="journal article" date="2019" name="Sci. Rep.">
        <title>A high-quality genome of Eragrostis curvula grass provides insights into Poaceae evolution and supports new strategies to enhance forage quality.</title>
        <authorList>
            <person name="Carballo J."/>
            <person name="Santos B.A.C.M."/>
            <person name="Zappacosta D."/>
            <person name="Garbus I."/>
            <person name="Selva J.P."/>
            <person name="Gallo C.A."/>
            <person name="Diaz A."/>
            <person name="Albertini E."/>
            <person name="Caccamo M."/>
            <person name="Echenique V."/>
        </authorList>
    </citation>
    <scope>NUCLEOTIDE SEQUENCE [LARGE SCALE GENOMIC DNA]</scope>
    <source>
        <strain evidence="3">cv. Victoria</strain>
        <tissue evidence="2">Leaf</tissue>
    </source>
</reference>
<accession>A0A5J9T1U7</accession>
<dbReference type="PANTHER" id="PTHR31672">
    <property type="entry name" value="BNACNNG10540D PROTEIN"/>
    <property type="match status" value="1"/>
</dbReference>
<feature type="non-terminal residue" evidence="2">
    <location>
        <position position="1"/>
    </location>
</feature>
<dbReference type="SUPFAM" id="SSF81383">
    <property type="entry name" value="F-box domain"/>
    <property type="match status" value="1"/>
</dbReference>
<dbReference type="InterPro" id="IPR013187">
    <property type="entry name" value="F-box-assoc_dom_typ3"/>
</dbReference>
<evidence type="ECO:0000313" key="2">
    <source>
        <dbReference type="EMBL" id="TVU05356.1"/>
    </source>
</evidence>
<dbReference type="Pfam" id="PF00646">
    <property type="entry name" value="F-box"/>
    <property type="match status" value="1"/>
</dbReference>
<name>A0A5J9T1U7_9POAL</name>
<dbReference type="AlphaFoldDB" id="A0A5J9T1U7"/>
<dbReference type="Proteomes" id="UP000324897">
    <property type="component" value="Unassembled WGS sequence"/>
</dbReference>
<sequence length="357" mass="39679">MADEALLNLPTDAFVEILLRLHSRKRWRLRLVCRRWRDVIRERTPAPSRPIPLAFVVSYNAGAESACAYAIDDLEQGRCRELWRRHGINMSDTALVGTCNGVLCLCDDTVPGGAVSLVNPVTGETLAVPPPPGSAQRAWGLEMAGWHAAYSFAFDTATERYTVLHVPCYYDKTGGFNAVQVFTTASASAAWRDVPVHGGGCSCCLKAGIVSVDGATYWVTKGVESVVSFDLREERVAFTKALPRRDERGYAWHLAEVHGMLGAVSTAVDERRTAEKIEVWILGNGRGWSRRYSVQVNGVCERIARPHFAHGDHVLLTGNNINRLVCVHRLKNAMRRWQSSEVLSVRVFCLCIKKEKK</sequence>
<evidence type="ECO:0000313" key="3">
    <source>
        <dbReference type="Proteomes" id="UP000324897"/>
    </source>
</evidence>
<dbReference type="EMBL" id="RWGY01000051">
    <property type="protein sequence ID" value="TVU05356.1"/>
    <property type="molecule type" value="Genomic_DNA"/>
</dbReference>
<protein>
    <recommendedName>
        <fullName evidence="1">F-box domain-containing protein</fullName>
    </recommendedName>
</protein>
<dbReference type="PROSITE" id="PS50181">
    <property type="entry name" value="FBOX"/>
    <property type="match status" value="1"/>
</dbReference>
<dbReference type="Pfam" id="PF08268">
    <property type="entry name" value="FBA_3"/>
    <property type="match status" value="1"/>
</dbReference>
<organism evidence="2 3">
    <name type="scientific">Eragrostis curvula</name>
    <name type="common">weeping love grass</name>
    <dbReference type="NCBI Taxonomy" id="38414"/>
    <lineage>
        <taxon>Eukaryota</taxon>
        <taxon>Viridiplantae</taxon>
        <taxon>Streptophyta</taxon>
        <taxon>Embryophyta</taxon>
        <taxon>Tracheophyta</taxon>
        <taxon>Spermatophyta</taxon>
        <taxon>Magnoliopsida</taxon>
        <taxon>Liliopsida</taxon>
        <taxon>Poales</taxon>
        <taxon>Poaceae</taxon>
        <taxon>PACMAD clade</taxon>
        <taxon>Chloridoideae</taxon>
        <taxon>Eragrostideae</taxon>
        <taxon>Eragrostidinae</taxon>
        <taxon>Eragrostis</taxon>
    </lineage>
</organism>
<dbReference type="Gene3D" id="1.20.1280.50">
    <property type="match status" value="1"/>
</dbReference>
<dbReference type="SMART" id="SM00256">
    <property type="entry name" value="FBOX"/>
    <property type="match status" value="1"/>
</dbReference>
<comment type="caution">
    <text evidence="2">The sequence shown here is derived from an EMBL/GenBank/DDBJ whole genome shotgun (WGS) entry which is preliminary data.</text>
</comment>
<dbReference type="InterPro" id="IPR001810">
    <property type="entry name" value="F-box_dom"/>
</dbReference>
<dbReference type="NCBIfam" id="TIGR01640">
    <property type="entry name" value="F_box_assoc_1"/>
    <property type="match status" value="1"/>
</dbReference>
<dbReference type="PANTHER" id="PTHR31672:SF13">
    <property type="entry name" value="F-BOX PROTEIN CPR30-LIKE"/>
    <property type="match status" value="1"/>
</dbReference>
<dbReference type="InterPro" id="IPR036047">
    <property type="entry name" value="F-box-like_dom_sf"/>
</dbReference>
<dbReference type="CDD" id="cd09917">
    <property type="entry name" value="F-box_SF"/>
    <property type="match status" value="1"/>
</dbReference>
<evidence type="ECO:0000259" key="1">
    <source>
        <dbReference type="PROSITE" id="PS50181"/>
    </source>
</evidence>